<accession>A0ABT6ZVC8</accession>
<dbReference type="InterPro" id="IPR010982">
    <property type="entry name" value="Lambda_DNA-bd_dom_sf"/>
</dbReference>
<dbReference type="Pfam" id="PF13560">
    <property type="entry name" value="HTH_31"/>
    <property type="match status" value="1"/>
</dbReference>
<dbReference type="InterPro" id="IPR001387">
    <property type="entry name" value="Cro/C1-type_HTH"/>
</dbReference>
<dbReference type="SMART" id="SM00530">
    <property type="entry name" value="HTH_XRE"/>
    <property type="match status" value="1"/>
</dbReference>
<evidence type="ECO:0000256" key="1">
    <source>
        <dbReference type="SAM" id="MobiDB-lite"/>
    </source>
</evidence>
<proteinExistence type="predicted"/>
<organism evidence="3 4">
    <name type="scientific">Streptomyces iconiensis</name>
    <dbReference type="NCBI Taxonomy" id="1384038"/>
    <lineage>
        <taxon>Bacteria</taxon>
        <taxon>Bacillati</taxon>
        <taxon>Actinomycetota</taxon>
        <taxon>Actinomycetes</taxon>
        <taxon>Kitasatosporales</taxon>
        <taxon>Streptomycetaceae</taxon>
        <taxon>Streptomyces</taxon>
    </lineage>
</organism>
<keyword evidence="4" id="KW-1185">Reference proteome</keyword>
<dbReference type="EMBL" id="JANCPR020000008">
    <property type="protein sequence ID" value="MDJ1132388.1"/>
    <property type="molecule type" value="Genomic_DNA"/>
</dbReference>
<evidence type="ECO:0000313" key="3">
    <source>
        <dbReference type="EMBL" id="MDJ1132388.1"/>
    </source>
</evidence>
<evidence type="ECO:0000259" key="2">
    <source>
        <dbReference type="PROSITE" id="PS50943"/>
    </source>
</evidence>
<name>A0ABT6ZVC8_9ACTN</name>
<dbReference type="SUPFAM" id="SSF47413">
    <property type="entry name" value="lambda repressor-like DNA-binding domains"/>
    <property type="match status" value="1"/>
</dbReference>
<dbReference type="PROSITE" id="PS50943">
    <property type="entry name" value="HTH_CROC1"/>
    <property type="match status" value="1"/>
</dbReference>
<feature type="domain" description="HTH cro/C1-type" evidence="2">
    <location>
        <begin position="12"/>
        <end position="62"/>
    </location>
</feature>
<feature type="region of interest" description="Disordered" evidence="1">
    <location>
        <begin position="412"/>
        <end position="434"/>
    </location>
</feature>
<dbReference type="Proteomes" id="UP001214441">
    <property type="component" value="Unassembled WGS sequence"/>
</dbReference>
<reference evidence="3 4" key="1">
    <citation type="submission" date="2023-05" db="EMBL/GenBank/DDBJ databases">
        <title>Streptantibioticus silvisoli sp. nov., acidotolerant actinomycetes 1 from pine litter.</title>
        <authorList>
            <person name="Swiecimska M."/>
            <person name="Golinska P."/>
            <person name="Sangal V."/>
            <person name="Wachnowicz B."/>
            <person name="Goodfellow M."/>
        </authorList>
    </citation>
    <scope>NUCLEOTIDE SEQUENCE [LARGE SCALE GENOMIC DNA]</scope>
    <source>
        <strain evidence="3 4">DSM 42109</strain>
    </source>
</reference>
<dbReference type="RefSeq" id="WP_274038924.1">
    <property type="nucleotide sequence ID" value="NZ_JANCPR020000008.1"/>
</dbReference>
<sequence>MPQQPTRFGPELRRRRLAAQLSLTRLGQLVHYSKSQLSKVERGLKPPSPELARLCDTTLDAAGALTSLAPTRPAPAAPALPTPTDPALPAEPDEGEVWLMHLSSDGPSWFQPVARRTLMAAGGATAVTFTLGAAPREAAPQECASLLATARSLFDHYRTLGQSAGGDVILPALVAQTHSLRRIALRAGPRTRDDLLSLASRYAEYVGWLVQETGDDRGALWWTDRAVELAEAGGDRDLAAYALVRRALVTLYRDEAAQTIELAAHAQSFAAPARVRGLAAQREAQGHALAGDYDACMSCLDRARELLGHAAEDDGSPMIGTTTLPDPVAMITGWCLHDLGRPREAAEILDHETGRLPAHALRSQTRYGLRRALAHAAAGEIDHACALLMALAPATDTLASATLSADLRRLSRTLSRRPTPTTRSLAPWLAGHHR</sequence>
<feature type="compositionally biased region" description="Low complexity" evidence="1">
    <location>
        <begin position="416"/>
        <end position="427"/>
    </location>
</feature>
<comment type="caution">
    <text evidence="3">The sequence shown here is derived from an EMBL/GenBank/DDBJ whole genome shotgun (WGS) entry which is preliminary data.</text>
</comment>
<evidence type="ECO:0000313" key="4">
    <source>
        <dbReference type="Proteomes" id="UP001214441"/>
    </source>
</evidence>
<protein>
    <submittedName>
        <fullName evidence="3">Helix-turn-helix transcriptional regulator</fullName>
    </submittedName>
</protein>
<gene>
    <name evidence="3" type="ORF">NMN56_010600</name>
</gene>
<dbReference type="Gene3D" id="1.10.260.40">
    <property type="entry name" value="lambda repressor-like DNA-binding domains"/>
    <property type="match status" value="1"/>
</dbReference>
<dbReference type="CDD" id="cd00093">
    <property type="entry name" value="HTH_XRE"/>
    <property type="match status" value="1"/>
</dbReference>